<evidence type="ECO:0000256" key="5">
    <source>
        <dbReference type="ARBA" id="ARBA00022989"/>
    </source>
</evidence>
<keyword evidence="4 7" id="KW-0812">Transmembrane</keyword>
<evidence type="ECO:0000256" key="2">
    <source>
        <dbReference type="ARBA" id="ARBA00022448"/>
    </source>
</evidence>
<dbReference type="GO" id="GO:0055085">
    <property type="term" value="P:transmembrane transport"/>
    <property type="evidence" value="ECO:0007669"/>
    <property type="project" value="InterPro"/>
</dbReference>
<evidence type="ECO:0000256" key="7">
    <source>
        <dbReference type="RuleBase" id="RU363032"/>
    </source>
</evidence>
<evidence type="ECO:0000256" key="1">
    <source>
        <dbReference type="ARBA" id="ARBA00004651"/>
    </source>
</evidence>
<protein>
    <submittedName>
        <fullName evidence="9">ABC transporter permease</fullName>
    </submittedName>
</protein>
<proteinExistence type="inferred from homology"/>
<comment type="similarity">
    <text evidence="7">Belongs to the binding-protein-dependent transport system permease family.</text>
</comment>
<sequence length="350" mass="39532">MSTVWQFITRRRGGEGWHWTDIATWVWLIGGLIVMFGPAVWLTLSSFKSPAALSKFPPTILPYVTQEVRVEGFDKALPLYEVKLPDGTSVNLAEKRRIGVIAQMIDPKNPETVHKININDRKPVDMLEFATSNYTEPFLQFDFLRYLWNSVFVTVMATIITLAINSMAAFALSKYKFRGQNLILIIIVGTLMVPLGVIMVPLYSVVSALGLFNNLWGVILPTVATPTGVFLLRQYMLTIPDELIDAARMDKASEWQIYWRIVLPLAAPALAVLAIFSVVWRWNDFLWPLIVLSRSSLYTLQVGLNVYAGQLNVQWQYILAMTVVTMIPVILVFVFLQKFIARGIATSGLK</sequence>
<keyword evidence="10" id="KW-1185">Reference proteome</keyword>
<dbReference type="GO" id="GO:0005886">
    <property type="term" value="C:plasma membrane"/>
    <property type="evidence" value="ECO:0007669"/>
    <property type="project" value="UniProtKB-SubCell"/>
</dbReference>
<dbReference type="PANTHER" id="PTHR43744">
    <property type="entry name" value="ABC TRANSPORTER PERMEASE PROTEIN MG189-RELATED-RELATED"/>
    <property type="match status" value="1"/>
</dbReference>
<dbReference type="PROSITE" id="PS50928">
    <property type="entry name" value="ABC_TM1"/>
    <property type="match status" value="1"/>
</dbReference>
<name>A0A135HRN5_9HYPH</name>
<dbReference type="Gene3D" id="1.10.3720.10">
    <property type="entry name" value="MetI-like"/>
    <property type="match status" value="1"/>
</dbReference>
<evidence type="ECO:0000256" key="6">
    <source>
        <dbReference type="ARBA" id="ARBA00023136"/>
    </source>
</evidence>
<dbReference type="InterPro" id="IPR035906">
    <property type="entry name" value="MetI-like_sf"/>
</dbReference>
<dbReference type="OrthoDB" id="9815445at2"/>
<comment type="caution">
    <text evidence="9">The sequence shown here is derived from an EMBL/GenBank/DDBJ whole genome shotgun (WGS) entry which is preliminary data.</text>
</comment>
<feature type="transmembrane region" description="Helical" evidence="7">
    <location>
        <begin position="146"/>
        <end position="170"/>
    </location>
</feature>
<dbReference type="Pfam" id="PF00528">
    <property type="entry name" value="BPD_transp_1"/>
    <property type="match status" value="1"/>
</dbReference>
<gene>
    <name evidence="9" type="ORF">ATN84_17950</name>
</gene>
<feature type="transmembrane region" description="Helical" evidence="7">
    <location>
        <begin position="215"/>
        <end position="236"/>
    </location>
</feature>
<evidence type="ECO:0000256" key="4">
    <source>
        <dbReference type="ARBA" id="ARBA00022692"/>
    </source>
</evidence>
<feature type="transmembrane region" description="Helical" evidence="7">
    <location>
        <begin position="315"/>
        <end position="336"/>
    </location>
</feature>
<keyword evidence="5 7" id="KW-1133">Transmembrane helix</keyword>
<dbReference type="PANTHER" id="PTHR43744:SF12">
    <property type="entry name" value="ABC TRANSPORTER PERMEASE PROTEIN MG189-RELATED"/>
    <property type="match status" value="1"/>
</dbReference>
<evidence type="ECO:0000256" key="3">
    <source>
        <dbReference type="ARBA" id="ARBA00022475"/>
    </source>
</evidence>
<keyword evidence="6 7" id="KW-0472">Membrane</keyword>
<feature type="transmembrane region" description="Helical" evidence="7">
    <location>
        <begin position="182"/>
        <end position="203"/>
    </location>
</feature>
<dbReference type="RefSeq" id="WP_068884128.1">
    <property type="nucleotide sequence ID" value="NZ_LNTU01000037.1"/>
</dbReference>
<feature type="transmembrane region" description="Helical" evidence="7">
    <location>
        <begin position="21"/>
        <end position="44"/>
    </location>
</feature>
<dbReference type="CDD" id="cd06261">
    <property type="entry name" value="TM_PBP2"/>
    <property type="match status" value="1"/>
</dbReference>
<organism evidence="9 10">
    <name type="scientific">Paramesorhizobium deserti</name>
    <dbReference type="NCBI Taxonomy" id="1494590"/>
    <lineage>
        <taxon>Bacteria</taxon>
        <taxon>Pseudomonadati</taxon>
        <taxon>Pseudomonadota</taxon>
        <taxon>Alphaproteobacteria</taxon>
        <taxon>Hyphomicrobiales</taxon>
        <taxon>Phyllobacteriaceae</taxon>
        <taxon>Paramesorhizobium</taxon>
    </lineage>
</organism>
<feature type="transmembrane region" description="Helical" evidence="7">
    <location>
        <begin position="257"/>
        <end position="280"/>
    </location>
</feature>
<keyword evidence="3" id="KW-1003">Cell membrane</keyword>
<accession>A0A135HRN5</accession>
<dbReference type="SUPFAM" id="SSF161098">
    <property type="entry name" value="MetI-like"/>
    <property type="match status" value="1"/>
</dbReference>
<dbReference type="AlphaFoldDB" id="A0A135HRN5"/>
<dbReference type="InterPro" id="IPR000515">
    <property type="entry name" value="MetI-like"/>
</dbReference>
<evidence type="ECO:0000313" key="10">
    <source>
        <dbReference type="Proteomes" id="UP000070107"/>
    </source>
</evidence>
<evidence type="ECO:0000313" key="9">
    <source>
        <dbReference type="EMBL" id="KXF75840.1"/>
    </source>
</evidence>
<evidence type="ECO:0000259" key="8">
    <source>
        <dbReference type="PROSITE" id="PS50928"/>
    </source>
</evidence>
<dbReference type="STRING" id="1494590.ATN84_17950"/>
<dbReference type="EMBL" id="LNTU01000037">
    <property type="protein sequence ID" value="KXF75840.1"/>
    <property type="molecule type" value="Genomic_DNA"/>
</dbReference>
<comment type="subcellular location">
    <subcellularLocation>
        <location evidence="1 7">Cell membrane</location>
        <topology evidence="1 7">Multi-pass membrane protein</topology>
    </subcellularLocation>
</comment>
<reference evidence="9 10" key="1">
    <citation type="submission" date="2015-11" db="EMBL/GenBank/DDBJ databases">
        <title>Draft genome sequence of Paramesorhizobium deserti A-3-E, a strain highly resistant to diverse beta-lactam antibiotics.</title>
        <authorList>
            <person name="Lv R."/>
            <person name="Yang X."/>
            <person name="Fang N."/>
            <person name="Guo J."/>
            <person name="Luo X."/>
            <person name="Peng F."/>
            <person name="Yang R."/>
            <person name="Cui Y."/>
            <person name="Fang C."/>
            <person name="Song Y."/>
        </authorList>
    </citation>
    <scope>NUCLEOTIDE SEQUENCE [LARGE SCALE GENOMIC DNA]</scope>
    <source>
        <strain evidence="9 10">A-3-E</strain>
    </source>
</reference>
<feature type="domain" description="ABC transmembrane type-1" evidence="8">
    <location>
        <begin position="147"/>
        <end position="336"/>
    </location>
</feature>
<keyword evidence="2 7" id="KW-0813">Transport</keyword>
<dbReference type="Proteomes" id="UP000070107">
    <property type="component" value="Unassembled WGS sequence"/>
</dbReference>